<evidence type="ECO:0000256" key="4">
    <source>
        <dbReference type="ARBA" id="ARBA00022475"/>
    </source>
</evidence>
<evidence type="ECO:0000259" key="13">
    <source>
        <dbReference type="PROSITE" id="PS51371"/>
    </source>
</evidence>
<dbReference type="PROSITE" id="PS50042">
    <property type="entry name" value="CNMP_BINDING_3"/>
    <property type="match status" value="1"/>
</dbReference>
<dbReference type="NCBIfam" id="TIGR03647">
    <property type="entry name" value="Na_symport_sm"/>
    <property type="match status" value="1"/>
</dbReference>
<dbReference type="Pfam" id="PF07690">
    <property type="entry name" value="MFS_1"/>
    <property type="match status" value="1"/>
</dbReference>
<dbReference type="SUPFAM" id="SSF54631">
    <property type="entry name" value="CBS-domain pair"/>
    <property type="match status" value="1"/>
</dbReference>
<feature type="region of interest" description="Disordered" evidence="9">
    <location>
        <begin position="1"/>
        <end position="35"/>
    </location>
</feature>
<feature type="transmembrane region" description="Helical" evidence="10">
    <location>
        <begin position="586"/>
        <end position="610"/>
    </location>
</feature>
<dbReference type="FunFam" id="3.30.420.10:FF:000045">
    <property type="entry name" value="3'-5' exonuclease DinG"/>
    <property type="match status" value="1"/>
</dbReference>
<dbReference type="EMBL" id="CAUJNA010002223">
    <property type="protein sequence ID" value="CAJ1391175.1"/>
    <property type="molecule type" value="Genomic_DNA"/>
</dbReference>
<feature type="transmembrane region" description="Helical" evidence="10">
    <location>
        <begin position="2391"/>
        <end position="2416"/>
    </location>
</feature>
<dbReference type="InterPro" id="IPR001734">
    <property type="entry name" value="Na/solute_symporter"/>
</dbReference>
<dbReference type="InterPro" id="IPR019899">
    <property type="entry name" value="Na/solute_symporter_VC_2705"/>
</dbReference>
<protein>
    <recommendedName>
        <fullName evidence="16">Cyclic nucleotide-binding protein</fullName>
    </recommendedName>
</protein>
<dbReference type="Proteomes" id="UP001178507">
    <property type="component" value="Unassembled WGS sequence"/>
</dbReference>
<evidence type="ECO:0000256" key="9">
    <source>
        <dbReference type="SAM" id="MobiDB-lite"/>
    </source>
</evidence>
<dbReference type="InterPro" id="IPR038377">
    <property type="entry name" value="Na/Glc_symporter_sf"/>
</dbReference>
<dbReference type="GO" id="GO:0006260">
    <property type="term" value="P:DNA replication"/>
    <property type="evidence" value="ECO:0007669"/>
    <property type="project" value="InterPro"/>
</dbReference>
<comment type="similarity">
    <text evidence="2">Belongs to the sodium:solute symporter (SSF) (TC 2.A.21) family.</text>
</comment>
<evidence type="ECO:0000313" key="15">
    <source>
        <dbReference type="Proteomes" id="UP001178507"/>
    </source>
</evidence>
<dbReference type="PROSITE" id="PS50850">
    <property type="entry name" value="MFS"/>
    <property type="match status" value="1"/>
</dbReference>
<dbReference type="Gene3D" id="3.30.420.10">
    <property type="entry name" value="Ribonuclease H-like superfamily/Ribonuclease H"/>
    <property type="match status" value="1"/>
</dbReference>
<dbReference type="Pfam" id="PF00027">
    <property type="entry name" value="cNMP_binding"/>
    <property type="match status" value="1"/>
</dbReference>
<dbReference type="GO" id="GO:0003677">
    <property type="term" value="F:DNA binding"/>
    <property type="evidence" value="ECO:0007669"/>
    <property type="project" value="InterPro"/>
</dbReference>
<dbReference type="InterPro" id="IPR005829">
    <property type="entry name" value="Sugar_transporter_CS"/>
</dbReference>
<evidence type="ECO:0000259" key="12">
    <source>
        <dbReference type="PROSITE" id="PS50850"/>
    </source>
</evidence>
<feature type="transmembrane region" description="Helical" evidence="10">
    <location>
        <begin position="1504"/>
        <end position="1526"/>
    </location>
</feature>
<dbReference type="SUPFAM" id="SSF53098">
    <property type="entry name" value="Ribonuclease H-like"/>
    <property type="match status" value="1"/>
</dbReference>
<dbReference type="Pfam" id="PF03445">
    <property type="entry name" value="DUF294"/>
    <property type="match status" value="1"/>
</dbReference>
<feature type="transmembrane region" description="Helical" evidence="10">
    <location>
        <begin position="1307"/>
        <end position="1328"/>
    </location>
</feature>
<comment type="subcellular location">
    <subcellularLocation>
        <location evidence="1">Membrane</location>
        <topology evidence="1">Multi-pass membrane protein</topology>
    </subcellularLocation>
</comment>
<dbReference type="InterPro" id="IPR036397">
    <property type="entry name" value="RNaseH_sf"/>
</dbReference>
<organism evidence="14 15">
    <name type="scientific">Effrenium voratum</name>
    <dbReference type="NCBI Taxonomy" id="2562239"/>
    <lineage>
        <taxon>Eukaryota</taxon>
        <taxon>Sar</taxon>
        <taxon>Alveolata</taxon>
        <taxon>Dinophyceae</taxon>
        <taxon>Suessiales</taxon>
        <taxon>Symbiodiniaceae</taxon>
        <taxon>Effrenium</taxon>
    </lineage>
</organism>
<dbReference type="GO" id="GO:0005886">
    <property type="term" value="C:plasma membrane"/>
    <property type="evidence" value="ECO:0007669"/>
    <property type="project" value="TreeGrafter"/>
</dbReference>
<keyword evidence="15" id="KW-1185">Reference proteome</keyword>
<dbReference type="InterPro" id="IPR011701">
    <property type="entry name" value="MFS"/>
</dbReference>
<dbReference type="CDD" id="cd11480">
    <property type="entry name" value="SLC5sbd_u4"/>
    <property type="match status" value="1"/>
</dbReference>
<name>A0AA36IQT4_9DINO</name>
<dbReference type="InterPro" id="IPR036259">
    <property type="entry name" value="MFS_trans_sf"/>
</dbReference>
<feature type="transmembrane region" description="Helical" evidence="10">
    <location>
        <begin position="116"/>
        <end position="136"/>
    </location>
</feature>
<keyword evidence="8" id="KW-0129">CBS domain</keyword>
<evidence type="ECO:0008006" key="16">
    <source>
        <dbReference type="Google" id="ProtNLM"/>
    </source>
</evidence>
<evidence type="ECO:0000256" key="10">
    <source>
        <dbReference type="SAM" id="Phobius"/>
    </source>
</evidence>
<accession>A0AA36IQT4</accession>
<feature type="transmembrane region" description="Helical" evidence="10">
    <location>
        <begin position="2258"/>
        <end position="2277"/>
    </location>
</feature>
<feature type="transmembrane region" description="Helical" evidence="10">
    <location>
        <begin position="170"/>
        <end position="188"/>
    </location>
</feature>
<feature type="transmembrane region" description="Helical" evidence="10">
    <location>
        <begin position="2343"/>
        <end position="2362"/>
    </location>
</feature>
<dbReference type="NCBIfam" id="TIGR03648">
    <property type="entry name" value="Na_symport_lg"/>
    <property type="match status" value="1"/>
</dbReference>
<feature type="transmembrane region" description="Helical" evidence="10">
    <location>
        <begin position="2283"/>
        <end position="2303"/>
    </location>
</feature>
<dbReference type="Pfam" id="PF00474">
    <property type="entry name" value="SSF"/>
    <property type="match status" value="2"/>
</dbReference>
<feature type="transmembrane region" description="Helical" evidence="10">
    <location>
        <begin position="2315"/>
        <end position="2337"/>
    </location>
</feature>
<feature type="domain" description="CBS" evidence="13">
    <location>
        <begin position="850"/>
        <end position="908"/>
    </location>
</feature>
<dbReference type="InterPro" id="IPR050277">
    <property type="entry name" value="Sodium:Solute_Symporter"/>
</dbReference>
<dbReference type="Pfam" id="PF10335">
    <property type="entry name" value="DUF294_C"/>
    <property type="match status" value="1"/>
</dbReference>
<keyword evidence="5 10" id="KW-0812">Transmembrane</keyword>
<dbReference type="InterPro" id="IPR005105">
    <property type="entry name" value="GlnD_Uridyltrans_N"/>
</dbReference>
<evidence type="ECO:0000256" key="1">
    <source>
        <dbReference type="ARBA" id="ARBA00004141"/>
    </source>
</evidence>
<dbReference type="InterPro" id="IPR014710">
    <property type="entry name" value="RmlC-like_jellyroll"/>
</dbReference>
<dbReference type="Pfam" id="PF00571">
    <property type="entry name" value="CBS"/>
    <property type="match status" value="2"/>
</dbReference>
<feature type="domain" description="Major facilitator superfamily (MFS) profile" evidence="12">
    <location>
        <begin position="2192"/>
        <end position="2534"/>
    </location>
</feature>
<evidence type="ECO:0000256" key="7">
    <source>
        <dbReference type="ARBA" id="ARBA00023136"/>
    </source>
</evidence>
<feature type="transmembrane region" description="Helical" evidence="10">
    <location>
        <begin position="81"/>
        <end position="104"/>
    </location>
</feature>
<reference evidence="14" key="1">
    <citation type="submission" date="2023-08" db="EMBL/GenBank/DDBJ databases">
        <authorList>
            <person name="Chen Y."/>
            <person name="Shah S."/>
            <person name="Dougan E. K."/>
            <person name="Thang M."/>
            <person name="Chan C."/>
        </authorList>
    </citation>
    <scope>NUCLEOTIDE SEQUENCE</scope>
</reference>
<dbReference type="InterPro" id="IPR018490">
    <property type="entry name" value="cNMP-bd_dom_sf"/>
</dbReference>
<feature type="transmembrane region" description="Helical" evidence="10">
    <location>
        <begin position="514"/>
        <end position="542"/>
    </location>
</feature>
<dbReference type="Pfam" id="PF00929">
    <property type="entry name" value="RNase_T"/>
    <property type="match status" value="1"/>
</dbReference>
<feature type="transmembrane region" description="Helical" evidence="10">
    <location>
        <begin position="194"/>
        <end position="212"/>
    </location>
</feature>
<feature type="transmembrane region" description="Helical" evidence="10">
    <location>
        <begin position="401"/>
        <end position="422"/>
    </location>
</feature>
<gene>
    <name evidence="14" type="ORF">EVOR1521_LOCUS16439</name>
</gene>
<evidence type="ECO:0000256" key="2">
    <source>
        <dbReference type="ARBA" id="ARBA00006434"/>
    </source>
</evidence>
<evidence type="ECO:0000259" key="11">
    <source>
        <dbReference type="PROSITE" id="PS50042"/>
    </source>
</evidence>
<feature type="transmembrane region" description="Helical" evidence="10">
    <location>
        <begin position="365"/>
        <end position="389"/>
    </location>
</feature>
<comment type="caution">
    <text evidence="14">The sequence shown here is derived from an EMBL/GenBank/DDBJ whole genome shotgun (WGS) entry which is preliminary data.</text>
</comment>
<dbReference type="GO" id="GO:0022857">
    <property type="term" value="F:transmembrane transporter activity"/>
    <property type="evidence" value="ECO:0007669"/>
    <property type="project" value="InterPro"/>
</dbReference>
<dbReference type="SUPFAM" id="SSF51206">
    <property type="entry name" value="cAMP-binding domain-like"/>
    <property type="match status" value="1"/>
</dbReference>
<evidence type="ECO:0000256" key="3">
    <source>
        <dbReference type="ARBA" id="ARBA00022448"/>
    </source>
</evidence>
<dbReference type="InterPro" id="IPR020846">
    <property type="entry name" value="MFS_dom"/>
</dbReference>
<feature type="transmembrane region" description="Helical" evidence="10">
    <location>
        <begin position="2463"/>
        <end position="2496"/>
    </location>
</feature>
<dbReference type="Gene3D" id="1.20.1730.10">
    <property type="entry name" value="Sodium/glucose cotransporter"/>
    <property type="match status" value="1"/>
</dbReference>
<dbReference type="InterPro" id="IPR013520">
    <property type="entry name" value="Ribonucl_H"/>
</dbReference>
<feature type="transmembrane region" description="Helical" evidence="10">
    <location>
        <begin position="622"/>
        <end position="643"/>
    </location>
</feature>
<dbReference type="SUPFAM" id="SSF103473">
    <property type="entry name" value="MFS general substrate transporter"/>
    <property type="match status" value="1"/>
</dbReference>
<dbReference type="PROSITE" id="PS51371">
    <property type="entry name" value="CBS"/>
    <property type="match status" value="2"/>
</dbReference>
<dbReference type="InterPro" id="IPR006054">
    <property type="entry name" value="DnaQ"/>
</dbReference>
<dbReference type="NCBIfam" id="TIGR00573">
    <property type="entry name" value="dnaq"/>
    <property type="match status" value="1"/>
</dbReference>
<feature type="domain" description="Cyclic nucleotide-binding" evidence="11">
    <location>
        <begin position="712"/>
        <end position="811"/>
    </location>
</feature>
<dbReference type="PANTHER" id="PTHR48086:SF5">
    <property type="entry name" value="NA(+):SOLUTE SYMPORTER (SSF FAMILY)"/>
    <property type="match status" value="1"/>
</dbReference>
<dbReference type="GO" id="GO:0003887">
    <property type="term" value="F:DNA-directed DNA polymerase activity"/>
    <property type="evidence" value="ECO:0007669"/>
    <property type="project" value="InterPro"/>
</dbReference>
<dbReference type="InterPro" id="IPR012337">
    <property type="entry name" value="RNaseH-like_sf"/>
</dbReference>
<evidence type="ECO:0000256" key="8">
    <source>
        <dbReference type="PROSITE-ProRule" id="PRU00703"/>
    </source>
</evidence>
<dbReference type="SMART" id="SM00479">
    <property type="entry name" value="EXOIII"/>
    <property type="match status" value="1"/>
</dbReference>
<feature type="transmembrane region" description="Helical" evidence="10">
    <location>
        <begin position="1538"/>
        <end position="1558"/>
    </location>
</feature>
<dbReference type="CDD" id="cd05401">
    <property type="entry name" value="NT_GlnE_GlnD_like"/>
    <property type="match status" value="1"/>
</dbReference>
<keyword evidence="6 10" id="KW-1133">Transmembrane helix</keyword>
<dbReference type="PANTHER" id="PTHR48086">
    <property type="entry name" value="SODIUM/PROLINE SYMPORTER-RELATED"/>
    <property type="match status" value="1"/>
</dbReference>
<dbReference type="Gene3D" id="2.60.120.10">
    <property type="entry name" value="Jelly Rolls"/>
    <property type="match status" value="1"/>
</dbReference>
<dbReference type="InterPro" id="IPR000595">
    <property type="entry name" value="cNMP-bd_dom"/>
</dbReference>
<proteinExistence type="inferred from homology"/>
<feature type="transmembrane region" description="Helical" evidence="10">
    <location>
        <begin position="1340"/>
        <end position="1357"/>
    </location>
</feature>
<keyword evidence="4" id="KW-1003">Cell membrane</keyword>
<dbReference type="CDD" id="cd06127">
    <property type="entry name" value="DEDDh"/>
    <property type="match status" value="1"/>
</dbReference>
<dbReference type="PROSITE" id="PS00216">
    <property type="entry name" value="SUGAR_TRANSPORT_1"/>
    <property type="match status" value="1"/>
</dbReference>
<dbReference type="CDD" id="cd17320">
    <property type="entry name" value="MFS_MdfA_MDR_like"/>
    <property type="match status" value="1"/>
</dbReference>
<dbReference type="InterPro" id="IPR018821">
    <property type="entry name" value="DUF294_put_nucleoTrafse_sb-bd"/>
</dbReference>
<evidence type="ECO:0000313" key="14">
    <source>
        <dbReference type="EMBL" id="CAJ1391175.1"/>
    </source>
</evidence>
<feature type="transmembrane region" description="Helical" evidence="10">
    <location>
        <begin position="232"/>
        <end position="251"/>
    </location>
</feature>
<keyword evidence="3" id="KW-0813">Transport</keyword>
<dbReference type="GO" id="GO:0008773">
    <property type="term" value="F:[protein-PII] uridylyltransferase activity"/>
    <property type="evidence" value="ECO:0007669"/>
    <property type="project" value="InterPro"/>
</dbReference>
<feature type="transmembrane region" description="Helical" evidence="10">
    <location>
        <begin position="263"/>
        <end position="284"/>
    </location>
</feature>
<feature type="transmembrane region" description="Helical" evidence="10">
    <location>
        <begin position="2225"/>
        <end position="2246"/>
    </location>
</feature>
<evidence type="ECO:0000256" key="5">
    <source>
        <dbReference type="ARBA" id="ARBA00022692"/>
    </source>
</evidence>
<feature type="transmembrane region" description="Helical" evidence="10">
    <location>
        <begin position="562"/>
        <end position="580"/>
    </location>
</feature>
<dbReference type="GO" id="GO:0046942">
    <property type="term" value="P:carboxylic acid transport"/>
    <property type="evidence" value="ECO:0007669"/>
    <property type="project" value="UniProtKB-ARBA"/>
</dbReference>
<dbReference type="InterPro" id="IPR018212">
    <property type="entry name" value="Na/solute_symporter_CS"/>
</dbReference>
<dbReference type="InterPro" id="IPR046342">
    <property type="entry name" value="CBS_dom_sf"/>
</dbReference>
<dbReference type="PROSITE" id="PS50283">
    <property type="entry name" value="NA_SOLUT_SYMP_3"/>
    <property type="match status" value="1"/>
</dbReference>
<dbReference type="Pfam" id="PF13937">
    <property type="entry name" value="DUF4212"/>
    <property type="match status" value="1"/>
</dbReference>
<dbReference type="SMART" id="SM00100">
    <property type="entry name" value="cNMP"/>
    <property type="match status" value="1"/>
</dbReference>
<dbReference type="SMART" id="SM00116">
    <property type="entry name" value="CBS"/>
    <property type="match status" value="2"/>
</dbReference>
<feature type="transmembrane region" description="Helical" evidence="10">
    <location>
        <begin position="2428"/>
        <end position="2451"/>
    </location>
</feature>
<dbReference type="InterPro" id="IPR019886">
    <property type="entry name" value="Na_symporter_ssu"/>
</dbReference>
<dbReference type="CDD" id="cd00038">
    <property type="entry name" value="CAP_ED"/>
    <property type="match status" value="1"/>
</dbReference>
<evidence type="ECO:0000256" key="6">
    <source>
        <dbReference type="ARBA" id="ARBA00022989"/>
    </source>
</evidence>
<dbReference type="InterPro" id="IPR000644">
    <property type="entry name" value="CBS_dom"/>
</dbReference>
<keyword evidence="7 10" id="KW-0472">Membrane</keyword>
<dbReference type="Gene3D" id="1.20.1720.10">
    <property type="entry name" value="Multidrug resistance protein D"/>
    <property type="match status" value="1"/>
</dbReference>
<feature type="domain" description="CBS" evidence="13">
    <location>
        <begin position="915"/>
        <end position="972"/>
    </location>
</feature>
<feature type="transmembrane region" description="Helical" evidence="10">
    <location>
        <begin position="296"/>
        <end position="317"/>
    </location>
</feature>
<dbReference type="Gene3D" id="3.10.580.10">
    <property type="entry name" value="CBS-domain"/>
    <property type="match status" value="1"/>
</dbReference>
<dbReference type="PROSITE" id="PS00457">
    <property type="entry name" value="NA_SOLUT_SYMP_2"/>
    <property type="match status" value="1"/>
</dbReference>
<sequence length="2534" mass="269782">MPSRNVLACGTGGHGARPTRISRRGQGGSRTAYSGASACGRSNGVVRASPRFVFDMHSREDNSMSDNQGSADNYWTKNLRLIGLCLVIWALASFGFAILLRPLVSGIAVGGTDLGFWFAQQGSILVFLVLIFFYAWRMNAIDREFGVDEFYAAGRGVNPVLNGMATAADWMSAASFISMAGLIAFVGYNNSLFLMGWTGGYVLMAMLLAPYLRKFGKFTVPEFVGDRYYSNAARVVAVICLIVISVTYVIGQMRGAGIAFSRFLEIDIFWGLITAGAVVFVYAVLGGMKGITYTQVAQYCVLIVAYTIPAIFISLNLTGNPIPGLGLFSTMSEGNAGEGQYLLVTLDQLLTDLGFREYTATTNPWLMALYTLSLMIGTAGLPHVIIRFFTVPKVADARWSAGWALVFIALLYLTAPAVGAMARLNITTTMWPAGIEGEAVAVEELPDWFETWQVTGLLGVEDKNGDGRIQYYNDANPDMQAIAAERGWEGNELVTFNRDILVLANPEIAQLPGWVIALIAAGGIAAALSTAAGLLLAISSAISHDLIKSVFNPNISERGELLAARISMAVAIVVAVWLGLNPPGFAAQVVALAFGLAAATLFPTLMMGIFSKRMNSAGATAGMLAGLITTCLYLFLYLGWFFIPGTALLDSSQYLFGIPPTHFGPIGAVFNFAVAYAVAQATAAPPQHIQDLVESVRIPRGAGAAVDHWRAPFRALNPDHFSALTRNATEHSAAADELVCAIGDPIAGLHVITAGTMQLISAEGEVLADMHAGDVFGHRALLREGRAILRVEARTDADYVVIAAPTFLSIMDADPVFASFFRRRADAPATAAPRAAPAVNMVATRLGDLMTEKPMALPETSSVRQAAEAMWERHISCTLVTGEGGKLVGIVTAGDLVGNVIARGMDAETPLTEVMARDPVALSPDATMLDAVMVMTEKRIGHLPVVGADGTPQGIVTQTDLVRRNSNSLIYMIADINRRETYDGLAEVVARNPQMLVELVASGLEGHQVGRMMTGITDAVTRRLIALAEQKLGPAPVPWLWLACGSQGRMEQTGVSDQDNCLFLSDDYDEDAHGGYFAEFARFVSDGLDAVGYFYCPGDMMATNPKWRQPVRVWRRYFDNWIAKPDPMAQMLASVMFDLRPIAGDETLFGDLNVRTLEKASKDSIFRAHMIANSLTHTPPLGLFGGLSYVRDGEHKNAIDMKLSGVVPITDLGRAYALEGRIEAVNTRQRLITARDMDGILSKTGGSDLIDAYDLIVELRLKHQTAQIRAGGKPDNFMVPDTLSALERNHLKDAFSVVKTLQSGIQVMLLTFIGAIVLAIGCVGMVSLAFRATGRKTPKGVLPLTAGVAMIAFIAYIENSWYSRIVADLPESHVVVATGEPFSNFIQPWTLIFPRINRFMLVDTATVRVNQADPSLRLAEVILVQRYARTIVTRQVIDCENARRADLTDDIVLDDAGLPKIDNWQDIPADGELLGTVCNAPVTSVETGVRNMHWVERLSLRARIALFFALIGAVSVALLVAAIVWLSIRLGAEAADHIVLIVGGSAFAIAGLIAWVALKFDENLAKPLMAIAADLKTIAHSDGKAMKLDSEGEYLGMIAPAAREVSSALIEARERTDAAIETAMRDAARQKAALEALLRDLHQGLVVCTMTGRVTLYNHRAVEILHVEEFRRDDPASTDVMIGSLGLGRDFFNIVDAAPFSAALSAFEAPADPSNPLPIEGLGSFPIVFSTCDGAVTMRGQVALRLNEAGNAPAGFITVFDDITTELAAGLERDRVLREAIDGIRTAIDDSGETPASAPLTTALKRLELASNNIIASAWPMADVAAGRLFGAVRKTLSGSAVAVETAGNGELIHADSATLIALLRNLADGLAERGDVEKLALKASGLGHARQIAITVTGAPPGAAWLEARLSENADAGTAFLSGRSILERHCATATVKGDTILIDFPVNTGARGTTGKDTAPVLDARPEFYDFDLFERDTSKDLLDVPLSELHAVVFDCEMTGLDPRRGDEIVSIAGARVVNGRVLSGEIFDLFVNPGRTIPAASTNIHHITDAMVADAPLIPSALKRFHAFAKDQVLVAHNAAFDMAFLAKGEKAAGVKFDNVVLDTVLLAAHLQGAESELSLDGLAERFNVEIAEHDRHTARGDAIATAHVFVKLIRLLEASGVVTLGDALRVSEDQNGKAMRTSLSPPAPTTLFMLAALPPLTLNMIVPSLTNIAADLKADYAAVSLALGGYLAVTALAELAIGPVADRIGRRPVLLSALTLFTIGSAGCALAQSVTMLLGFRMLQAGAIAGFVLSLAIVRDLEDGPDVARRLGRISMVMAIAPMLGPILGSLLDVAVGWRAVFALYAVLGAGLLLRVWTDLGETLPHASGVEDPHARKASRLLGEPLFWCYALCTAFSTGAFFVFIAGAPLIAVTAFGITTAQLGAIVGSITAGFLIGSFLTTRLVLRFAPDMVMLAGRIVACVGMLSGLAILGAGIATPFTFFGCTVFVGLGNGLTMPNANAGAMSVRPHLAGSAAGVTGALTLAGGAP</sequence>